<keyword evidence="3" id="KW-1185">Reference proteome</keyword>
<evidence type="ECO:0000313" key="3">
    <source>
        <dbReference type="Proteomes" id="UP001597438"/>
    </source>
</evidence>
<keyword evidence="1" id="KW-0732">Signal</keyword>
<dbReference type="Proteomes" id="UP001597438">
    <property type="component" value="Unassembled WGS sequence"/>
</dbReference>
<feature type="signal peptide" evidence="1">
    <location>
        <begin position="1"/>
        <end position="19"/>
    </location>
</feature>
<organism evidence="2 3">
    <name type="scientific">Christiangramia antarctica</name>
    <dbReference type="NCBI Taxonomy" id="2058158"/>
    <lineage>
        <taxon>Bacteria</taxon>
        <taxon>Pseudomonadati</taxon>
        <taxon>Bacteroidota</taxon>
        <taxon>Flavobacteriia</taxon>
        <taxon>Flavobacteriales</taxon>
        <taxon>Flavobacteriaceae</taxon>
        <taxon>Christiangramia</taxon>
    </lineage>
</organism>
<dbReference type="RefSeq" id="WP_251742665.1">
    <property type="nucleotide sequence ID" value="NZ_JBHUOJ010000010.1"/>
</dbReference>
<name>A0ABW5X2A3_9FLAO</name>
<protein>
    <recommendedName>
        <fullName evidence="4">Secreted protein</fullName>
    </recommendedName>
</protein>
<gene>
    <name evidence="2" type="ORF">ACFSYS_06410</name>
</gene>
<evidence type="ECO:0008006" key="4">
    <source>
        <dbReference type="Google" id="ProtNLM"/>
    </source>
</evidence>
<dbReference type="EMBL" id="JBHUOJ010000010">
    <property type="protein sequence ID" value="MFD2832917.1"/>
    <property type="molecule type" value="Genomic_DNA"/>
</dbReference>
<evidence type="ECO:0000256" key="1">
    <source>
        <dbReference type="SAM" id="SignalP"/>
    </source>
</evidence>
<feature type="chain" id="PRO_5045576947" description="Secreted protein" evidence="1">
    <location>
        <begin position="20"/>
        <end position="78"/>
    </location>
</feature>
<comment type="caution">
    <text evidence="2">The sequence shown here is derived from an EMBL/GenBank/DDBJ whole genome shotgun (WGS) entry which is preliminary data.</text>
</comment>
<reference evidence="3" key="1">
    <citation type="journal article" date="2019" name="Int. J. Syst. Evol. Microbiol.">
        <title>The Global Catalogue of Microorganisms (GCM) 10K type strain sequencing project: providing services to taxonomists for standard genome sequencing and annotation.</title>
        <authorList>
            <consortium name="The Broad Institute Genomics Platform"/>
            <consortium name="The Broad Institute Genome Sequencing Center for Infectious Disease"/>
            <person name="Wu L."/>
            <person name="Ma J."/>
        </authorList>
    </citation>
    <scope>NUCLEOTIDE SEQUENCE [LARGE SCALE GENOMIC DNA]</scope>
    <source>
        <strain evidence="3">KCTC 52925</strain>
    </source>
</reference>
<proteinExistence type="predicted"/>
<dbReference type="PROSITE" id="PS51257">
    <property type="entry name" value="PROKAR_LIPOPROTEIN"/>
    <property type="match status" value="1"/>
</dbReference>
<accession>A0ABW5X2A3</accession>
<sequence length="78" mass="8962">MRRFSIVAGSLLLSATAFTSCRETEKPQEKEVIVREVEVEKEPEVEERKGILERTAQEVDKEVNKEIDKKIDEIGDDN</sequence>
<evidence type="ECO:0000313" key="2">
    <source>
        <dbReference type="EMBL" id="MFD2832917.1"/>
    </source>
</evidence>